<keyword evidence="1" id="KW-1133">Transmembrane helix</keyword>
<dbReference type="InterPro" id="IPR021486">
    <property type="entry name" value="DUF3139"/>
</dbReference>
<evidence type="ECO:0000256" key="1">
    <source>
        <dbReference type="SAM" id="Phobius"/>
    </source>
</evidence>
<dbReference type="Proteomes" id="UP000007392">
    <property type="component" value="Chromosome"/>
</dbReference>
<dbReference type="RefSeq" id="WP_014650168.1">
    <property type="nucleotide sequence ID" value="NC_017672.3"/>
</dbReference>
<dbReference type="AlphaFoldDB" id="I0BFE5"/>
<protein>
    <recommendedName>
        <fullName evidence="4">DUF3139 domain-containing protein</fullName>
    </recommendedName>
</protein>
<evidence type="ECO:0000313" key="3">
    <source>
        <dbReference type="Proteomes" id="UP000007392"/>
    </source>
</evidence>
<keyword evidence="1" id="KW-0472">Membrane</keyword>
<evidence type="ECO:0000313" key="2">
    <source>
        <dbReference type="EMBL" id="AFH61092.1"/>
    </source>
</evidence>
<dbReference type="EMBL" id="CP003422">
    <property type="protein sequence ID" value="AFH61092.1"/>
    <property type="molecule type" value="Genomic_DNA"/>
</dbReference>
<gene>
    <name evidence="2" type="ORF">B2K_10210</name>
</gene>
<reference evidence="2 3" key="1">
    <citation type="submission" date="2013-06" db="EMBL/GenBank/DDBJ databases">
        <title>Complete genome sequence of Paenibacillus mucilaginosus K02.</title>
        <authorList>
            <person name="Xiao B."/>
            <person name="Sun L."/>
            <person name="Xiao L."/>
            <person name="Lian B."/>
        </authorList>
    </citation>
    <scope>NUCLEOTIDE SEQUENCE [LARGE SCALE GENOMIC DNA]</scope>
    <source>
        <strain evidence="2 3">K02</strain>
    </source>
</reference>
<dbReference type="HOGENOM" id="CLU_2233845_0_0_9"/>
<organism evidence="2 3">
    <name type="scientific">Paenibacillus mucilaginosus K02</name>
    <dbReference type="NCBI Taxonomy" id="997761"/>
    <lineage>
        <taxon>Bacteria</taxon>
        <taxon>Bacillati</taxon>
        <taxon>Bacillota</taxon>
        <taxon>Bacilli</taxon>
        <taxon>Bacillales</taxon>
        <taxon>Paenibacillaceae</taxon>
        <taxon>Paenibacillus</taxon>
    </lineage>
</organism>
<proteinExistence type="predicted"/>
<name>I0BFE5_9BACL</name>
<dbReference type="KEGG" id="pmw:B2K_10210"/>
<accession>I0BFE5</accession>
<keyword evidence="1" id="KW-0812">Transmembrane</keyword>
<evidence type="ECO:0008006" key="4">
    <source>
        <dbReference type="Google" id="ProtNLM"/>
    </source>
</evidence>
<dbReference type="Pfam" id="PF11337">
    <property type="entry name" value="DUF3139"/>
    <property type="match status" value="1"/>
</dbReference>
<feature type="transmembrane region" description="Helical" evidence="1">
    <location>
        <begin position="12"/>
        <end position="31"/>
    </location>
</feature>
<sequence length="116" mass="13085">MSILMSAIPVKMAIYAIMTVILLFGSYHLFINSQHGIFEKQVRDYLISQRGYKESDIASITAINSVGGDYGINVVVEFSDEPGVMYHYLRNNGVVDQLDEVSVEKRKHVEETQPKS</sequence>